<dbReference type="EMBL" id="JAVIZN010000002">
    <property type="protein sequence ID" value="MDR6207996.1"/>
    <property type="molecule type" value="Genomic_DNA"/>
</dbReference>
<sequence>MLFDHMNPVLVAQREMYGDTWHTAGVTAYCARFPPLAFCNFRRG</sequence>
<dbReference type="Proteomes" id="UP001245184">
    <property type="component" value="Unassembled WGS sequence"/>
</dbReference>
<evidence type="ECO:0000313" key="1">
    <source>
        <dbReference type="EMBL" id="MDR6207996.1"/>
    </source>
</evidence>
<gene>
    <name evidence="1" type="ORF">QF025_006716</name>
</gene>
<reference evidence="1 2" key="1">
    <citation type="submission" date="2023-08" db="EMBL/GenBank/DDBJ databases">
        <title>Genome sequencing of plant associated microbes to promote plant fitness in Sorghum bicolor and Oryza sativa.</title>
        <authorList>
            <person name="Coleman-Derr D."/>
        </authorList>
    </citation>
    <scope>NUCLEOTIDE SEQUENCE [LARGE SCALE GENOMIC DNA]</scope>
    <source>
        <strain evidence="1 2">SLBN-33</strain>
    </source>
</reference>
<evidence type="ECO:0000313" key="2">
    <source>
        <dbReference type="Proteomes" id="UP001245184"/>
    </source>
</evidence>
<comment type="caution">
    <text evidence="1">The sequence shown here is derived from an EMBL/GenBank/DDBJ whole genome shotgun (WGS) entry which is preliminary data.</text>
</comment>
<proteinExistence type="predicted"/>
<accession>A0ABD5CSD1</accession>
<name>A0ABD5CSD1_9BURK</name>
<protein>
    <submittedName>
        <fullName evidence="1">Uncharacterized protein</fullName>
    </submittedName>
</protein>
<organism evidence="1 2">
    <name type="scientific">Paraburkholderia graminis</name>
    <dbReference type="NCBI Taxonomy" id="60548"/>
    <lineage>
        <taxon>Bacteria</taxon>
        <taxon>Pseudomonadati</taxon>
        <taxon>Pseudomonadota</taxon>
        <taxon>Betaproteobacteria</taxon>
        <taxon>Burkholderiales</taxon>
        <taxon>Burkholderiaceae</taxon>
        <taxon>Paraburkholderia</taxon>
    </lineage>
</organism>
<dbReference type="AlphaFoldDB" id="A0ABD5CSD1"/>